<evidence type="ECO:0000259" key="1">
    <source>
        <dbReference type="Pfam" id="PF01370"/>
    </source>
</evidence>
<reference evidence="2 3" key="1">
    <citation type="journal article" date="2016" name="Genome Announc.">
        <title>Draft Whole-Genome Sequence of Trichoderma gamsii T6085, a Promising Biocontrol Agent of Fusarium Head Blight on Wheat.</title>
        <authorList>
            <person name="Baroncelli R."/>
            <person name="Zapparata A."/>
            <person name="Piaggeschi G."/>
            <person name="Sarrocco S."/>
            <person name="Vannacci G."/>
        </authorList>
    </citation>
    <scope>NUCLEOTIDE SEQUENCE [LARGE SCALE GENOMIC DNA]</scope>
    <source>
        <strain evidence="2 3">T6085</strain>
    </source>
</reference>
<gene>
    <name evidence="2" type="ORF">TGAM01_v201948</name>
</gene>
<dbReference type="EMBL" id="JPDN02000005">
    <property type="protein sequence ID" value="PON28840.1"/>
    <property type="molecule type" value="Genomic_DNA"/>
</dbReference>
<evidence type="ECO:0000313" key="2">
    <source>
        <dbReference type="EMBL" id="PON28840.1"/>
    </source>
</evidence>
<dbReference type="PANTHER" id="PTHR48079:SF6">
    <property type="entry name" value="NAD(P)-BINDING DOMAIN-CONTAINING PROTEIN-RELATED"/>
    <property type="match status" value="1"/>
</dbReference>
<organism evidence="2 3">
    <name type="scientific">Trichoderma gamsii</name>
    <dbReference type="NCBI Taxonomy" id="398673"/>
    <lineage>
        <taxon>Eukaryota</taxon>
        <taxon>Fungi</taxon>
        <taxon>Dikarya</taxon>
        <taxon>Ascomycota</taxon>
        <taxon>Pezizomycotina</taxon>
        <taxon>Sordariomycetes</taxon>
        <taxon>Hypocreomycetidae</taxon>
        <taxon>Hypocreales</taxon>
        <taxon>Hypocreaceae</taxon>
        <taxon>Trichoderma</taxon>
    </lineage>
</organism>
<dbReference type="STRING" id="398673.A0A2P4ZX39"/>
<dbReference type="Proteomes" id="UP000054821">
    <property type="component" value="Unassembled WGS sequence"/>
</dbReference>
<evidence type="ECO:0000313" key="3">
    <source>
        <dbReference type="Proteomes" id="UP000054821"/>
    </source>
</evidence>
<keyword evidence="3" id="KW-1185">Reference proteome</keyword>
<dbReference type="GO" id="GO:0004029">
    <property type="term" value="F:aldehyde dehydrogenase (NAD+) activity"/>
    <property type="evidence" value="ECO:0007669"/>
    <property type="project" value="TreeGrafter"/>
</dbReference>
<dbReference type="RefSeq" id="XP_018666330.2">
    <property type="nucleotide sequence ID" value="XM_018800188.2"/>
</dbReference>
<dbReference type="InterPro" id="IPR001509">
    <property type="entry name" value="Epimerase_deHydtase"/>
</dbReference>
<dbReference type="GO" id="GO:0005737">
    <property type="term" value="C:cytoplasm"/>
    <property type="evidence" value="ECO:0007669"/>
    <property type="project" value="TreeGrafter"/>
</dbReference>
<sequence>MTMTKILITGVTGYIGGSILSYLQSSANQTTRDLEISVLVRNDSRAEYFSSIGLKVHTIQDLDDLDAIKAAASEHDVVIHTASGYHTASARALIQGLGIRKKLKQDADLYYIHTSGTSNLADRPISQTYAESRTFSDKDSDIYDYIKKREVIEPYAQRTTDLVVVETGKEEGVPTTIIMSPTIYGVGSGKFNRITIQYPLQMKSAIASGRAEYVGDGRGVWDFVHILDLAQLYEIVLLDRIKGRRAVPVGEKGYIFSGTGTFAWKDVAQWIAKAGVQLGRLNDTETKSISLEEAADKWVRGDKQLCELGFASNARSRAEIGKELGWKPTKTKADWERSFFEEFEEILKTIPK</sequence>
<protein>
    <recommendedName>
        <fullName evidence="1">NAD-dependent epimerase/dehydratase domain-containing protein</fullName>
    </recommendedName>
</protein>
<feature type="domain" description="NAD-dependent epimerase/dehydratase" evidence="1">
    <location>
        <begin position="6"/>
        <end position="239"/>
    </location>
</feature>
<name>A0A2P4ZX39_9HYPO</name>
<dbReference type="PANTHER" id="PTHR48079">
    <property type="entry name" value="PROTEIN YEEZ"/>
    <property type="match status" value="1"/>
</dbReference>
<comment type="caution">
    <text evidence="2">The sequence shown here is derived from an EMBL/GenBank/DDBJ whole genome shotgun (WGS) entry which is preliminary data.</text>
</comment>
<dbReference type="InterPro" id="IPR036291">
    <property type="entry name" value="NAD(P)-bd_dom_sf"/>
</dbReference>
<dbReference type="AlphaFoldDB" id="A0A2P4ZX39"/>
<dbReference type="SUPFAM" id="SSF51735">
    <property type="entry name" value="NAD(P)-binding Rossmann-fold domains"/>
    <property type="match status" value="1"/>
</dbReference>
<dbReference type="Pfam" id="PF01370">
    <property type="entry name" value="Epimerase"/>
    <property type="match status" value="1"/>
</dbReference>
<proteinExistence type="predicted"/>
<dbReference type="InterPro" id="IPR051783">
    <property type="entry name" value="NAD(P)-dependent_oxidoreduct"/>
</dbReference>
<accession>A0A2P4ZX39</accession>
<dbReference type="Gene3D" id="3.40.50.720">
    <property type="entry name" value="NAD(P)-binding Rossmann-like Domain"/>
    <property type="match status" value="1"/>
</dbReference>
<dbReference type="GeneID" id="29980271"/>